<dbReference type="Ensembl" id="ENSPKIT00000039033.1">
    <property type="protein sequence ID" value="ENSPKIP00000014583.1"/>
    <property type="gene ID" value="ENSPKIG00000001613.1"/>
</dbReference>
<accession>A0A3B3R881</accession>
<feature type="coiled-coil region" evidence="1">
    <location>
        <begin position="666"/>
        <end position="700"/>
    </location>
</feature>
<feature type="coiled-coil region" evidence="1">
    <location>
        <begin position="535"/>
        <end position="618"/>
    </location>
</feature>
<feature type="coiled-coil region" evidence="1">
    <location>
        <begin position="222"/>
        <end position="277"/>
    </location>
</feature>
<dbReference type="AlphaFoldDB" id="A0A3B3R881"/>
<evidence type="ECO:0000256" key="1">
    <source>
        <dbReference type="SAM" id="Coils"/>
    </source>
</evidence>
<proteinExistence type="predicted"/>
<protein>
    <submittedName>
        <fullName evidence="2">Myosin heavy chain, skeletal muscle-like</fullName>
    </submittedName>
</protein>
<sequence length="1250" mass="143457">MYYFLLPHRHHQFEYCQDHKSRCGEVISSSAAESGLYIPDYRSRGIKGGMKRPAELYGLLVEFQVLHRERLQRIDESEGRVEQKLQSKVEALQSFVRDLSQQNEALIQTVLEVEQETENQARNTQKALNMDKREAEIQTLQDTITELHHELSLKDQENLRQMQELHRFESKVKEVNADGTHLSPTPTQPFAVRDKRLLSELVQRDGTIQKLRNDVLLQLEARDSQSAQLDIQEQRITQLQTELQESQLEQQRKQSRIQQLQRDLLASERQTEDLHAQLSEVKGHLVKVEGENDALRCYKLDLSVEVERLTGEVCTLQARAQEKHSTEAKLTEQKCLDLQRELEEVQGRLSECQGRAQDATRELQEKNAELQRLQTAYDELQGHERQWEKERTALRHKFSRSKEELHSATLRLGQQEDNMATLAAEAESFREKLRHRDDDASSLRQQLLCSQDALQQATAELRACKREEEEQLVQEEDATARLKGQLREAVRQQKHLASRVLQLTAEARDLYTEVGLLTESHRAALQEVADRDEAVSMLTAELRTAQERLRSVQEEYEVQQGALCTANEELQRWQAEAQAQVDKAQSRLQQYLSSTETLGAHRDQAQRQQRQAEELGAQENGFRLSNDSVQALQKPPQLCSVEMELSQLRGAPQEAQPPPPLLTQALDSYQQKYQACLGTVSRLEERVQARDRELQEAGMQALQHNVQVQHLHWEAALLRSDLEGRYTQLQAQDESLGALRRQLEESRQHGLKCELVIGTLRRQVEEQEEAVVKIRADFSLYKATHLLTDPDCEPHLCRIQELQQELSCAVERLAQDAQELGQYQADVCQLKEEVSHLTKHRNPDITEAVRLQEAVGQLQGKMAAEPRRRRGKKQTFRLQGELRAAQQQKKMEGLLKEVEAPLVESNEVISEHSLEAERQGLEADLQRAMKDNQQGETESATLRAELLHLQEELKVERSRCKIMAEALARQKKEALLAERGQQGALGDTVAWPQQEEMWHQAELHVLQDELRKMEPHGQGGRSQVGPLTVQVSKGRMAQLDTSGAEHPEKELTSKMGGIWTQQQQSLQLKEQEEHIISMSELDSATLRLQEEIDSGQAQLLQCTAELEAKRTENCQLSQEARTYEGRLAEVCWCWGQEQLAALEAKEAEAVALKVELTSLRENYRAKVTEVDALHSQLDLMRQKHQAAVNEVDVLRRFLGNARTNSIRLQQESELVVSSVHQWVKEQKQANEKLSTKIKEQSRKIMHLRFA</sequence>
<feature type="coiled-coil region" evidence="1">
    <location>
        <begin position="911"/>
        <end position="952"/>
    </location>
</feature>
<dbReference type="Gene3D" id="1.10.287.1490">
    <property type="match status" value="1"/>
</dbReference>
<feature type="coiled-coil region" evidence="1">
    <location>
        <begin position="96"/>
        <end position="150"/>
    </location>
</feature>
<evidence type="ECO:0000313" key="2">
    <source>
        <dbReference type="Ensembl" id="ENSPKIP00000014583.1"/>
    </source>
</evidence>
<dbReference type="GO" id="GO:0007283">
    <property type="term" value="P:spermatogenesis"/>
    <property type="evidence" value="ECO:0007669"/>
    <property type="project" value="TreeGrafter"/>
</dbReference>
<dbReference type="Proteomes" id="UP000261540">
    <property type="component" value="Unplaced"/>
</dbReference>
<reference evidence="2" key="1">
    <citation type="submission" date="2025-08" db="UniProtKB">
        <authorList>
            <consortium name="Ensembl"/>
        </authorList>
    </citation>
    <scope>IDENTIFICATION</scope>
</reference>
<dbReference type="PANTHER" id="PTHR18881:SF2">
    <property type="entry name" value="POLYAMINE-MODULATED FACTOR 1-BINDING PROTEIN 1"/>
    <property type="match status" value="1"/>
</dbReference>
<feature type="coiled-coil region" evidence="1">
    <location>
        <begin position="328"/>
        <end position="492"/>
    </location>
</feature>
<dbReference type="PANTHER" id="PTHR18881">
    <property type="entry name" value="POLYAMINE-MODULATED FACTOR 1-BINDING PROTEIN 1-RELATED"/>
    <property type="match status" value="1"/>
</dbReference>
<keyword evidence="1" id="KW-0175">Coiled coil</keyword>
<dbReference type="InterPro" id="IPR037391">
    <property type="entry name" value="PMF1-bd"/>
</dbReference>
<dbReference type="STRING" id="1676925.ENSPKIP00000014583"/>
<reference evidence="2" key="2">
    <citation type="submission" date="2025-09" db="UniProtKB">
        <authorList>
            <consortium name="Ensembl"/>
        </authorList>
    </citation>
    <scope>IDENTIFICATION</scope>
</reference>
<name>A0A3B3R881_9TELE</name>
<dbReference type="GeneTree" id="ENSGT00990000205587"/>
<evidence type="ECO:0000313" key="3">
    <source>
        <dbReference type="Proteomes" id="UP000261540"/>
    </source>
</evidence>
<feature type="coiled-coil region" evidence="1">
    <location>
        <begin position="757"/>
        <end position="819"/>
    </location>
</feature>
<keyword evidence="3" id="KW-1185">Reference proteome</keyword>
<organism evidence="2 3">
    <name type="scientific">Paramormyrops kingsleyae</name>
    <dbReference type="NCBI Taxonomy" id="1676925"/>
    <lineage>
        <taxon>Eukaryota</taxon>
        <taxon>Metazoa</taxon>
        <taxon>Chordata</taxon>
        <taxon>Craniata</taxon>
        <taxon>Vertebrata</taxon>
        <taxon>Euteleostomi</taxon>
        <taxon>Actinopterygii</taxon>
        <taxon>Neopterygii</taxon>
        <taxon>Teleostei</taxon>
        <taxon>Osteoglossocephala</taxon>
        <taxon>Osteoglossomorpha</taxon>
        <taxon>Osteoglossiformes</taxon>
        <taxon>Mormyridae</taxon>
        <taxon>Paramormyrops</taxon>
    </lineage>
</organism>